<proteinExistence type="predicted"/>
<keyword evidence="2" id="KW-1185">Reference proteome</keyword>
<organism evidence="1 2">
    <name type="scientific">Halopelagius fulvigenes</name>
    <dbReference type="NCBI Taxonomy" id="1198324"/>
    <lineage>
        <taxon>Archaea</taxon>
        <taxon>Methanobacteriati</taxon>
        <taxon>Methanobacteriota</taxon>
        <taxon>Stenosarchaea group</taxon>
        <taxon>Halobacteria</taxon>
        <taxon>Halobacteriales</taxon>
        <taxon>Haloferacaceae</taxon>
    </lineage>
</organism>
<gene>
    <name evidence="1" type="ORF">ACFQEV_11725</name>
</gene>
<reference evidence="1 2" key="1">
    <citation type="journal article" date="2019" name="Int. J. Syst. Evol. Microbiol.">
        <title>The Global Catalogue of Microorganisms (GCM) 10K type strain sequencing project: providing services to taxonomists for standard genome sequencing and annotation.</title>
        <authorList>
            <consortium name="The Broad Institute Genomics Platform"/>
            <consortium name="The Broad Institute Genome Sequencing Center for Infectious Disease"/>
            <person name="Wu L."/>
            <person name="Ma J."/>
        </authorList>
    </citation>
    <scope>NUCLEOTIDE SEQUENCE [LARGE SCALE GENOMIC DNA]</scope>
    <source>
        <strain evidence="1 2">YIM 94188</strain>
    </source>
</reference>
<protein>
    <submittedName>
        <fullName evidence="1">Uncharacterized protein</fullName>
    </submittedName>
</protein>
<evidence type="ECO:0000313" key="2">
    <source>
        <dbReference type="Proteomes" id="UP001596408"/>
    </source>
</evidence>
<name>A0ABD5TYH2_9EURY</name>
<sequence length="95" mass="10333">MSTFIVLPVGERKRGEVTIPGPAVDIGLDYVGFVVSHPELGEAYAARTEETVPDSLTEHSDVSVVTADEAATFLSDRLGEEWTAADVRNAFQIRR</sequence>
<dbReference type="RefSeq" id="WP_379696082.1">
    <property type="nucleotide sequence ID" value="NZ_JBHSXH010000015.1"/>
</dbReference>
<comment type="caution">
    <text evidence="1">The sequence shown here is derived from an EMBL/GenBank/DDBJ whole genome shotgun (WGS) entry which is preliminary data.</text>
</comment>
<accession>A0ABD5TYH2</accession>
<dbReference type="EMBL" id="JBHSXH010000015">
    <property type="protein sequence ID" value="MFC6825653.1"/>
    <property type="molecule type" value="Genomic_DNA"/>
</dbReference>
<dbReference type="Proteomes" id="UP001596408">
    <property type="component" value="Unassembled WGS sequence"/>
</dbReference>
<evidence type="ECO:0000313" key="1">
    <source>
        <dbReference type="EMBL" id="MFC6825653.1"/>
    </source>
</evidence>
<dbReference type="AlphaFoldDB" id="A0ABD5TYH2"/>